<feature type="domain" description="Anti-sigma-28 factor FlgM C-terminal" evidence="10">
    <location>
        <begin position="38"/>
        <end position="89"/>
    </location>
</feature>
<keyword evidence="5" id="KW-0805">Transcription regulation</keyword>
<dbReference type="GO" id="GO:0044781">
    <property type="term" value="P:bacterial-type flagellum organization"/>
    <property type="evidence" value="ECO:0007669"/>
    <property type="project" value="UniProtKB-KW"/>
</dbReference>
<reference evidence="11 12" key="1">
    <citation type="submission" date="2014-03" db="EMBL/GenBank/DDBJ databases">
        <title>Draft Genome of Photorhabdus luminescens BA1, an Egyptian Isolate.</title>
        <authorList>
            <person name="Ghazal S."/>
            <person name="Hurst S.G.IV."/>
            <person name="Morris K."/>
            <person name="Thomas K."/>
            <person name="Tisa L.S."/>
        </authorList>
    </citation>
    <scope>NUCLEOTIDE SEQUENCE [LARGE SCALE GENOMIC DNA]</scope>
    <source>
        <strain evidence="11 12">BA1</strain>
    </source>
</reference>
<evidence type="ECO:0000313" key="12">
    <source>
        <dbReference type="Proteomes" id="UP000023464"/>
    </source>
</evidence>
<organism evidence="11 12">
    <name type="scientific">Photorhabdus aegyptia</name>
    <dbReference type="NCBI Taxonomy" id="2805098"/>
    <lineage>
        <taxon>Bacteria</taxon>
        <taxon>Pseudomonadati</taxon>
        <taxon>Pseudomonadota</taxon>
        <taxon>Gammaproteobacteria</taxon>
        <taxon>Enterobacterales</taxon>
        <taxon>Morganellaceae</taxon>
        <taxon>Photorhabdus</taxon>
    </lineage>
</organism>
<accession>A0A022PPV4</accession>
<dbReference type="Pfam" id="PF04316">
    <property type="entry name" value="FlgM"/>
    <property type="match status" value="1"/>
</dbReference>
<dbReference type="GO" id="GO:0045892">
    <property type="term" value="P:negative regulation of DNA-templated transcription"/>
    <property type="evidence" value="ECO:0007669"/>
    <property type="project" value="InterPro"/>
</dbReference>
<sequence length="100" mass="10862">MSIERTHPLLAIAAVQQRPTNESAQGTRKTSGVTLQSSDAQVKLSEAQAKLVQPSSQDINIQKVQKLKEAIAQGTLKMNSGKIADALLKEAAENFQYDKK</sequence>
<gene>
    <name evidence="11" type="ORF">BA1DRAFT_00421</name>
</gene>
<feature type="compositionally biased region" description="Polar residues" evidence="9">
    <location>
        <begin position="17"/>
        <end position="34"/>
    </location>
</feature>
<evidence type="ECO:0000256" key="7">
    <source>
        <dbReference type="ARBA" id="ARBA00024739"/>
    </source>
</evidence>
<dbReference type="InterPro" id="IPR035890">
    <property type="entry name" value="Anti-sigma-28_factor_FlgM_sf"/>
</dbReference>
<evidence type="ECO:0000256" key="6">
    <source>
        <dbReference type="ARBA" id="ARBA00023163"/>
    </source>
</evidence>
<evidence type="ECO:0000256" key="8">
    <source>
        <dbReference type="ARBA" id="ARBA00030117"/>
    </source>
</evidence>
<comment type="caution">
    <text evidence="11">The sequence shown here is derived from an EMBL/GenBank/DDBJ whole genome shotgun (WGS) entry which is preliminary data.</text>
</comment>
<comment type="function">
    <text evidence="7">Responsible for the coupling of flagellin expression to flagellar assembly by preventing expression of the flagellin genes when a component of the middle class of proteins is defective. It negatively regulates flagellar genes by inhibiting the activity of FliA by directly binding to FliA.</text>
</comment>
<evidence type="ECO:0000256" key="5">
    <source>
        <dbReference type="ARBA" id="ARBA00023015"/>
    </source>
</evidence>
<evidence type="ECO:0000256" key="1">
    <source>
        <dbReference type="ARBA" id="ARBA00005322"/>
    </source>
</evidence>
<keyword evidence="4" id="KW-1005">Bacterial flagellum biogenesis</keyword>
<keyword evidence="12" id="KW-1185">Reference proteome</keyword>
<evidence type="ECO:0000256" key="2">
    <source>
        <dbReference type="ARBA" id="ARBA00017823"/>
    </source>
</evidence>
<dbReference type="InterPro" id="IPR031316">
    <property type="entry name" value="FlgM_C"/>
</dbReference>
<feature type="region of interest" description="Disordered" evidence="9">
    <location>
        <begin position="1"/>
        <end position="34"/>
    </location>
</feature>
<dbReference type="InterPro" id="IPR007412">
    <property type="entry name" value="FlgM"/>
</dbReference>
<evidence type="ECO:0000313" key="11">
    <source>
        <dbReference type="EMBL" id="EYU16908.1"/>
    </source>
</evidence>
<proteinExistence type="inferred from homology"/>
<name>A0A022PPV4_9GAMM</name>
<dbReference type="PATRIC" id="fig|1393736.3.peg.427"/>
<evidence type="ECO:0000256" key="4">
    <source>
        <dbReference type="ARBA" id="ARBA00022795"/>
    </source>
</evidence>
<comment type="similarity">
    <text evidence="1">Belongs to the FlgM family.</text>
</comment>
<dbReference type="NCBIfam" id="TIGR03824">
    <property type="entry name" value="FlgM_jcvi"/>
    <property type="match status" value="1"/>
</dbReference>
<evidence type="ECO:0000256" key="3">
    <source>
        <dbReference type="ARBA" id="ARBA00022491"/>
    </source>
</evidence>
<protein>
    <recommendedName>
        <fullName evidence="2">Negative regulator of flagellin synthesis</fullName>
    </recommendedName>
    <alternativeName>
        <fullName evidence="8">Anti-sigma-28 factor</fullName>
    </alternativeName>
</protein>
<dbReference type="RefSeq" id="WP_036775739.1">
    <property type="nucleotide sequence ID" value="NZ_CAWLTM010000111.1"/>
</dbReference>
<dbReference type="Proteomes" id="UP000023464">
    <property type="component" value="Unassembled WGS sequence"/>
</dbReference>
<keyword evidence="3" id="KW-0678">Repressor</keyword>
<dbReference type="EMBL" id="JFGV01000004">
    <property type="protein sequence ID" value="EYU16908.1"/>
    <property type="molecule type" value="Genomic_DNA"/>
</dbReference>
<evidence type="ECO:0000259" key="10">
    <source>
        <dbReference type="Pfam" id="PF04316"/>
    </source>
</evidence>
<keyword evidence="6" id="KW-0804">Transcription</keyword>
<evidence type="ECO:0000256" key="9">
    <source>
        <dbReference type="SAM" id="MobiDB-lite"/>
    </source>
</evidence>
<dbReference type="SUPFAM" id="SSF101498">
    <property type="entry name" value="Anti-sigma factor FlgM"/>
    <property type="match status" value="1"/>
</dbReference>
<dbReference type="AlphaFoldDB" id="A0A022PPV4"/>